<feature type="region of interest" description="Disordered" evidence="1">
    <location>
        <begin position="69"/>
        <end position="133"/>
    </location>
</feature>
<dbReference type="EMBL" id="CP039347">
    <property type="protein sequence ID" value="QCD86017.1"/>
    <property type="molecule type" value="Genomic_DNA"/>
</dbReference>
<protein>
    <submittedName>
        <fullName evidence="2">Uncharacterized protein</fullName>
    </submittedName>
</protein>
<sequence length="133" mass="14591">MSFGSCVRRSAKKHRDCGSVRWRGRSWEEEGSTVEDEEGESLAVVEGGSAVGVLVCLELVMYLINAPAHATASQSATQNGPPPPSTPHEQATQITHGTESSQPVHQNLIPQPTRGRPFSRQKLQHRREAVWKP</sequence>
<evidence type="ECO:0000313" key="2">
    <source>
        <dbReference type="EMBL" id="QCD86017.1"/>
    </source>
</evidence>
<gene>
    <name evidence="2" type="ORF">DEO72_LG3g538</name>
</gene>
<dbReference type="AlphaFoldDB" id="A0A4D6LBU1"/>
<organism evidence="2 3">
    <name type="scientific">Vigna unguiculata</name>
    <name type="common">Cowpea</name>
    <dbReference type="NCBI Taxonomy" id="3917"/>
    <lineage>
        <taxon>Eukaryota</taxon>
        <taxon>Viridiplantae</taxon>
        <taxon>Streptophyta</taxon>
        <taxon>Embryophyta</taxon>
        <taxon>Tracheophyta</taxon>
        <taxon>Spermatophyta</taxon>
        <taxon>Magnoliopsida</taxon>
        <taxon>eudicotyledons</taxon>
        <taxon>Gunneridae</taxon>
        <taxon>Pentapetalae</taxon>
        <taxon>rosids</taxon>
        <taxon>fabids</taxon>
        <taxon>Fabales</taxon>
        <taxon>Fabaceae</taxon>
        <taxon>Papilionoideae</taxon>
        <taxon>50 kb inversion clade</taxon>
        <taxon>NPAAA clade</taxon>
        <taxon>indigoferoid/millettioid clade</taxon>
        <taxon>Phaseoleae</taxon>
        <taxon>Vigna</taxon>
    </lineage>
</organism>
<reference evidence="2 3" key="1">
    <citation type="submission" date="2019-04" db="EMBL/GenBank/DDBJ databases">
        <title>An improved genome assembly and genetic linkage map for asparagus bean, Vigna unguiculata ssp. sesquipedialis.</title>
        <authorList>
            <person name="Xia Q."/>
            <person name="Zhang R."/>
            <person name="Dong Y."/>
        </authorList>
    </citation>
    <scope>NUCLEOTIDE SEQUENCE [LARGE SCALE GENOMIC DNA]</scope>
    <source>
        <tissue evidence="2">Leaf</tissue>
    </source>
</reference>
<name>A0A4D6LBU1_VIGUN</name>
<evidence type="ECO:0000313" key="3">
    <source>
        <dbReference type="Proteomes" id="UP000501690"/>
    </source>
</evidence>
<feature type="compositionally biased region" description="Polar residues" evidence="1">
    <location>
        <begin position="87"/>
        <end position="110"/>
    </location>
</feature>
<feature type="compositionally biased region" description="Acidic residues" evidence="1">
    <location>
        <begin position="29"/>
        <end position="40"/>
    </location>
</feature>
<proteinExistence type="predicted"/>
<feature type="region of interest" description="Disordered" evidence="1">
    <location>
        <begin position="18"/>
        <end position="41"/>
    </location>
</feature>
<keyword evidence="3" id="KW-1185">Reference proteome</keyword>
<dbReference type="Proteomes" id="UP000501690">
    <property type="component" value="Linkage Group LG3"/>
</dbReference>
<accession>A0A4D6LBU1</accession>
<evidence type="ECO:0000256" key="1">
    <source>
        <dbReference type="SAM" id="MobiDB-lite"/>
    </source>
</evidence>